<organism evidence="2 3">
    <name type="scientific">Emiliania huxleyi (strain CCMP1516)</name>
    <dbReference type="NCBI Taxonomy" id="280463"/>
    <lineage>
        <taxon>Eukaryota</taxon>
        <taxon>Haptista</taxon>
        <taxon>Haptophyta</taxon>
        <taxon>Prymnesiophyceae</taxon>
        <taxon>Isochrysidales</taxon>
        <taxon>Noelaerhabdaceae</taxon>
        <taxon>Emiliania</taxon>
    </lineage>
</organism>
<feature type="region of interest" description="Disordered" evidence="1">
    <location>
        <begin position="1"/>
        <end position="43"/>
    </location>
</feature>
<sequence>MTREAGGPSGSASGMVLAEVSPSGDGGVAAGAETEGGGRSTLSWFAEQAATASHVPPRLSCRASPWAQQRSASWRLCTSLSACNDPGVPLEPSIGQLRNFSVPWVPGAVRDLCKLHASGRFGRRGG</sequence>
<dbReference type="AlphaFoldDB" id="A0A0D3I443"/>
<dbReference type="HOGENOM" id="CLU_2138213_0_0_1"/>
<dbReference type="KEGG" id="ehx:EMIHUDRAFT_259110"/>
<evidence type="ECO:0000313" key="3">
    <source>
        <dbReference type="Proteomes" id="UP000013827"/>
    </source>
</evidence>
<feature type="compositionally biased region" description="Gly residues" evidence="1">
    <location>
        <begin position="24"/>
        <end position="39"/>
    </location>
</feature>
<keyword evidence="3" id="KW-1185">Reference proteome</keyword>
<evidence type="ECO:0000256" key="1">
    <source>
        <dbReference type="SAM" id="MobiDB-lite"/>
    </source>
</evidence>
<reference evidence="3" key="1">
    <citation type="journal article" date="2013" name="Nature">
        <title>Pan genome of the phytoplankton Emiliania underpins its global distribution.</title>
        <authorList>
            <person name="Read B.A."/>
            <person name="Kegel J."/>
            <person name="Klute M.J."/>
            <person name="Kuo A."/>
            <person name="Lefebvre S.C."/>
            <person name="Maumus F."/>
            <person name="Mayer C."/>
            <person name="Miller J."/>
            <person name="Monier A."/>
            <person name="Salamov A."/>
            <person name="Young J."/>
            <person name="Aguilar M."/>
            <person name="Claverie J.M."/>
            <person name="Frickenhaus S."/>
            <person name="Gonzalez K."/>
            <person name="Herman E.K."/>
            <person name="Lin Y.C."/>
            <person name="Napier J."/>
            <person name="Ogata H."/>
            <person name="Sarno A.F."/>
            <person name="Shmutz J."/>
            <person name="Schroeder D."/>
            <person name="de Vargas C."/>
            <person name="Verret F."/>
            <person name="von Dassow P."/>
            <person name="Valentin K."/>
            <person name="Van de Peer Y."/>
            <person name="Wheeler G."/>
            <person name="Dacks J.B."/>
            <person name="Delwiche C.F."/>
            <person name="Dyhrman S.T."/>
            <person name="Glockner G."/>
            <person name="John U."/>
            <person name="Richards T."/>
            <person name="Worden A.Z."/>
            <person name="Zhang X."/>
            <person name="Grigoriev I.V."/>
            <person name="Allen A.E."/>
            <person name="Bidle K."/>
            <person name="Borodovsky M."/>
            <person name="Bowler C."/>
            <person name="Brownlee C."/>
            <person name="Cock J.M."/>
            <person name="Elias M."/>
            <person name="Gladyshev V.N."/>
            <person name="Groth M."/>
            <person name="Guda C."/>
            <person name="Hadaegh A."/>
            <person name="Iglesias-Rodriguez M.D."/>
            <person name="Jenkins J."/>
            <person name="Jones B.M."/>
            <person name="Lawson T."/>
            <person name="Leese F."/>
            <person name="Lindquist E."/>
            <person name="Lobanov A."/>
            <person name="Lomsadze A."/>
            <person name="Malik S.B."/>
            <person name="Marsh M.E."/>
            <person name="Mackinder L."/>
            <person name="Mock T."/>
            <person name="Mueller-Roeber B."/>
            <person name="Pagarete A."/>
            <person name="Parker M."/>
            <person name="Probert I."/>
            <person name="Quesneville H."/>
            <person name="Raines C."/>
            <person name="Rensing S.A."/>
            <person name="Riano-Pachon D.M."/>
            <person name="Richier S."/>
            <person name="Rokitta S."/>
            <person name="Shiraiwa Y."/>
            <person name="Soanes D.M."/>
            <person name="van der Giezen M."/>
            <person name="Wahlund T.M."/>
            <person name="Williams B."/>
            <person name="Wilson W."/>
            <person name="Wolfe G."/>
            <person name="Wurch L.L."/>
        </authorList>
    </citation>
    <scope>NUCLEOTIDE SEQUENCE</scope>
</reference>
<accession>A0A0D3I443</accession>
<evidence type="ECO:0000313" key="2">
    <source>
        <dbReference type="EnsemblProtists" id="EOD06028"/>
    </source>
</evidence>
<proteinExistence type="predicted"/>
<dbReference type="Proteomes" id="UP000013827">
    <property type="component" value="Unassembled WGS sequence"/>
</dbReference>
<dbReference type="EnsemblProtists" id="EOD06028">
    <property type="protein sequence ID" value="EOD06028"/>
    <property type="gene ID" value="EMIHUDRAFT_259110"/>
</dbReference>
<dbReference type="GeneID" id="17252178"/>
<dbReference type="PaxDb" id="2903-EOD06028"/>
<protein>
    <submittedName>
        <fullName evidence="2">Uncharacterized protein</fullName>
    </submittedName>
</protein>
<dbReference type="RefSeq" id="XP_005758457.1">
    <property type="nucleotide sequence ID" value="XM_005758400.1"/>
</dbReference>
<name>A0A0D3I443_EMIH1</name>
<reference evidence="2" key="2">
    <citation type="submission" date="2024-10" db="UniProtKB">
        <authorList>
            <consortium name="EnsemblProtists"/>
        </authorList>
    </citation>
    <scope>IDENTIFICATION</scope>
</reference>